<evidence type="ECO:0000313" key="1">
    <source>
        <dbReference type="EMBL" id="CAH3146505.1"/>
    </source>
</evidence>
<evidence type="ECO:0000313" key="2">
    <source>
        <dbReference type="Proteomes" id="UP001159427"/>
    </source>
</evidence>
<dbReference type="Proteomes" id="UP001159427">
    <property type="component" value="Unassembled WGS sequence"/>
</dbReference>
<sequence>MLHQWWNEVRKLCGSKKQNSSLFSSLNMPIFHYALPKYLTYLHFELERVQKRALSCIFPGISSNDALSIAGIDCMRVH</sequence>
<name>A0ABN8PLN8_9CNID</name>
<organism evidence="1 2">
    <name type="scientific">Porites evermanni</name>
    <dbReference type="NCBI Taxonomy" id="104178"/>
    <lineage>
        <taxon>Eukaryota</taxon>
        <taxon>Metazoa</taxon>
        <taxon>Cnidaria</taxon>
        <taxon>Anthozoa</taxon>
        <taxon>Hexacorallia</taxon>
        <taxon>Scleractinia</taxon>
        <taxon>Fungiina</taxon>
        <taxon>Poritidae</taxon>
        <taxon>Porites</taxon>
    </lineage>
</organism>
<feature type="non-terminal residue" evidence="1">
    <location>
        <position position="78"/>
    </location>
</feature>
<protein>
    <submittedName>
        <fullName evidence="1">Uncharacterized protein</fullName>
    </submittedName>
</protein>
<proteinExistence type="predicted"/>
<keyword evidence="2" id="KW-1185">Reference proteome</keyword>
<accession>A0ABN8PLN8</accession>
<dbReference type="EMBL" id="CALNXI010000912">
    <property type="protein sequence ID" value="CAH3146505.1"/>
    <property type="molecule type" value="Genomic_DNA"/>
</dbReference>
<gene>
    <name evidence="1" type="ORF">PEVE_00043960</name>
</gene>
<comment type="caution">
    <text evidence="1">The sequence shown here is derived from an EMBL/GenBank/DDBJ whole genome shotgun (WGS) entry which is preliminary data.</text>
</comment>
<reference evidence="1 2" key="1">
    <citation type="submission" date="2022-05" db="EMBL/GenBank/DDBJ databases">
        <authorList>
            <consortium name="Genoscope - CEA"/>
            <person name="William W."/>
        </authorList>
    </citation>
    <scope>NUCLEOTIDE SEQUENCE [LARGE SCALE GENOMIC DNA]</scope>
</reference>